<evidence type="ECO:0000256" key="10">
    <source>
        <dbReference type="SAM" id="MobiDB-lite"/>
    </source>
</evidence>
<sequence length="677" mass="73267">MAIANRNFSPPLIIYFGFLILFSCPTAWSSIQDGEALLQFKKALGDPDALRSWVPNVSPCQDKNNRWENVLCYDSNVMGIRLHRLGISGRIDVEALSKLPSLRSISLEGNKFSGPIPEFNRLGALKALYLSDNQFSGPIPSDYFSKLEALKKLWLNNNQFTGDIPSSLAQLKYLQELHLENNKFTGNIPPLKQPPLLDLNLSNNQLQGEIPSTLSMFNSSSFSGNPGLCGSAVGNDCGTRGGGSKTSETPPTDKTGSGDQATSKSNTVVIAVGLTISAVVLTLLIIVIIMKKRRHVEVEIPTATPTSSSSRSSTPHGSKKKSINEGVVEVQMNSPTLSRKDSNSSTASSRKSTASRKSSTKRDSGGSIGDITMVNDSKGSFGMADLMRASAEVLGNGGMGSAYKAVMANGVAVAVKRMRELNKLEKDAFDAEMRKLSSLRHTNVLPPLAYHYRKEEKLVVYEYVAKGSLHFLLHGDRGASHAELTWPTRLKMIKGVTLGLQHLHSQLKSHDLPHGNLKSSNILINLQNEPLLSDYGFNIMTNPNVAPNALFAYKSPEAMQNQEVSPKCDIYCLGVVILEILTGKFPSQYLSNTKGGTDVVQWVVSAIGEGRESGLLDPEMVSKSPNAKDNMVQLLHVGAECTDPDPNKRPGLMEVIEKIKSLEVEGGGNGDQIGATA</sequence>
<dbReference type="Gene3D" id="1.10.510.10">
    <property type="entry name" value="Transferase(Phosphotransferase) domain 1"/>
    <property type="match status" value="1"/>
</dbReference>
<dbReference type="InterPro" id="IPR001611">
    <property type="entry name" value="Leu-rich_rpt"/>
</dbReference>
<evidence type="ECO:0000313" key="14">
    <source>
        <dbReference type="Proteomes" id="UP001153076"/>
    </source>
</evidence>
<evidence type="ECO:0000256" key="1">
    <source>
        <dbReference type="ARBA" id="ARBA00004167"/>
    </source>
</evidence>
<evidence type="ECO:0000256" key="3">
    <source>
        <dbReference type="ARBA" id="ARBA00022614"/>
    </source>
</evidence>
<feature type="binding site" evidence="9">
    <location>
        <position position="416"/>
    </location>
    <ligand>
        <name>ATP</name>
        <dbReference type="ChEBI" id="CHEBI:30616"/>
    </ligand>
</feature>
<dbReference type="InterPro" id="IPR011009">
    <property type="entry name" value="Kinase-like_dom_sf"/>
</dbReference>
<proteinExistence type="inferred from homology"/>
<feature type="transmembrane region" description="Helical" evidence="11">
    <location>
        <begin position="268"/>
        <end position="290"/>
    </location>
</feature>
<dbReference type="OrthoDB" id="418615at2759"/>
<dbReference type="InterPro" id="IPR017441">
    <property type="entry name" value="Protein_kinase_ATP_BS"/>
</dbReference>
<dbReference type="PROSITE" id="PS50011">
    <property type="entry name" value="PROTEIN_KINASE_DOM"/>
    <property type="match status" value="1"/>
</dbReference>
<keyword evidence="4 11" id="KW-0812">Transmembrane</keyword>
<dbReference type="InterPro" id="IPR032675">
    <property type="entry name" value="LRR_dom_sf"/>
</dbReference>
<dbReference type="SUPFAM" id="SSF56112">
    <property type="entry name" value="Protein kinase-like (PK-like)"/>
    <property type="match status" value="1"/>
</dbReference>
<keyword evidence="14" id="KW-1185">Reference proteome</keyword>
<evidence type="ECO:0000256" key="9">
    <source>
        <dbReference type="PROSITE-ProRule" id="PRU10141"/>
    </source>
</evidence>
<keyword evidence="3" id="KW-0433">Leucine-rich repeat</keyword>
<keyword evidence="6 11" id="KW-1133">Transmembrane helix</keyword>
<keyword evidence="5" id="KW-0677">Repeat</keyword>
<dbReference type="GO" id="GO:0016020">
    <property type="term" value="C:membrane"/>
    <property type="evidence" value="ECO:0007669"/>
    <property type="project" value="UniProtKB-SubCell"/>
</dbReference>
<evidence type="ECO:0000259" key="12">
    <source>
        <dbReference type="PROSITE" id="PS50011"/>
    </source>
</evidence>
<organism evidence="13 14">
    <name type="scientific">Carnegiea gigantea</name>
    <dbReference type="NCBI Taxonomy" id="171969"/>
    <lineage>
        <taxon>Eukaryota</taxon>
        <taxon>Viridiplantae</taxon>
        <taxon>Streptophyta</taxon>
        <taxon>Embryophyta</taxon>
        <taxon>Tracheophyta</taxon>
        <taxon>Spermatophyta</taxon>
        <taxon>Magnoliopsida</taxon>
        <taxon>eudicotyledons</taxon>
        <taxon>Gunneridae</taxon>
        <taxon>Pentapetalae</taxon>
        <taxon>Caryophyllales</taxon>
        <taxon>Cactineae</taxon>
        <taxon>Cactaceae</taxon>
        <taxon>Cactoideae</taxon>
        <taxon>Echinocereeae</taxon>
        <taxon>Carnegiea</taxon>
    </lineage>
</organism>
<evidence type="ECO:0000256" key="8">
    <source>
        <dbReference type="ARBA" id="ARBA00023180"/>
    </source>
</evidence>
<accession>A0A9Q1KE22</accession>
<feature type="transmembrane region" description="Helical" evidence="11">
    <location>
        <begin position="12"/>
        <end position="31"/>
    </location>
</feature>
<protein>
    <recommendedName>
        <fullName evidence="12">Protein kinase domain-containing protein</fullName>
    </recommendedName>
</protein>
<feature type="compositionally biased region" description="Low complexity" evidence="10">
    <location>
        <begin position="343"/>
        <end position="357"/>
    </location>
</feature>
<dbReference type="Pfam" id="PF00069">
    <property type="entry name" value="Pkinase"/>
    <property type="match status" value="1"/>
</dbReference>
<feature type="region of interest" description="Disordered" evidence="10">
    <location>
        <begin position="301"/>
        <end position="371"/>
    </location>
</feature>
<feature type="compositionally biased region" description="Low complexity" evidence="10">
    <location>
        <begin position="301"/>
        <end position="315"/>
    </location>
</feature>
<feature type="compositionally biased region" description="Polar residues" evidence="10">
    <location>
        <begin position="245"/>
        <end position="262"/>
    </location>
</feature>
<reference evidence="13" key="1">
    <citation type="submission" date="2022-04" db="EMBL/GenBank/DDBJ databases">
        <title>Carnegiea gigantea Genome sequencing and assembly v2.</title>
        <authorList>
            <person name="Copetti D."/>
            <person name="Sanderson M.J."/>
            <person name="Burquez A."/>
            <person name="Wojciechowski M.F."/>
        </authorList>
    </citation>
    <scope>NUCLEOTIDE SEQUENCE</scope>
    <source>
        <strain evidence="13">SGP5-SGP5p</strain>
        <tissue evidence="13">Aerial part</tissue>
    </source>
</reference>
<dbReference type="PANTHER" id="PTHR48007">
    <property type="entry name" value="LEUCINE-RICH REPEAT RECEPTOR-LIKE PROTEIN KINASE PXC1"/>
    <property type="match status" value="1"/>
</dbReference>
<dbReference type="GO" id="GO:0004672">
    <property type="term" value="F:protein kinase activity"/>
    <property type="evidence" value="ECO:0007669"/>
    <property type="project" value="InterPro"/>
</dbReference>
<dbReference type="Gene3D" id="3.30.200.20">
    <property type="entry name" value="Phosphorylase Kinase, domain 1"/>
    <property type="match status" value="1"/>
</dbReference>
<evidence type="ECO:0000256" key="2">
    <source>
        <dbReference type="ARBA" id="ARBA00009592"/>
    </source>
</evidence>
<name>A0A9Q1KE22_9CARY</name>
<dbReference type="Gene3D" id="3.80.10.10">
    <property type="entry name" value="Ribonuclease Inhibitor"/>
    <property type="match status" value="3"/>
</dbReference>
<comment type="similarity">
    <text evidence="2">Belongs to the RLP family.</text>
</comment>
<dbReference type="Proteomes" id="UP001153076">
    <property type="component" value="Unassembled WGS sequence"/>
</dbReference>
<dbReference type="InterPro" id="IPR046959">
    <property type="entry name" value="PRK1-6/SRF4-like"/>
</dbReference>
<comment type="subcellular location">
    <subcellularLocation>
        <location evidence="1">Membrane</location>
        <topology evidence="1">Single-pass membrane protein</topology>
    </subcellularLocation>
</comment>
<evidence type="ECO:0000256" key="6">
    <source>
        <dbReference type="ARBA" id="ARBA00022989"/>
    </source>
</evidence>
<feature type="region of interest" description="Disordered" evidence="10">
    <location>
        <begin position="239"/>
        <end position="262"/>
    </location>
</feature>
<dbReference type="Pfam" id="PF13855">
    <property type="entry name" value="LRR_8"/>
    <property type="match status" value="1"/>
</dbReference>
<evidence type="ECO:0000256" key="5">
    <source>
        <dbReference type="ARBA" id="ARBA00022737"/>
    </source>
</evidence>
<dbReference type="EMBL" id="JAKOGI010000175">
    <property type="protein sequence ID" value="KAJ8441138.1"/>
    <property type="molecule type" value="Genomic_DNA"/>
</dbReference>
<dbReference type="FunFam" id="3.80.10.10:FF:000111">
    <property type="entry name" value="LRR receptor-like serine/threonine-protein kinase ERECTA"/>
    <property type="match status" value="1"/>
</dbReference>
<dbReference type="InterPro" id="IPR000719">
    <property type="entry name" value="Prot_kinase_dom"/>
</dbReference>
<keyword evidence="7 11" id="KW-0472">Membrane</keyword>
<evidence type="ECO:0000256" key="11">
    <source>
        <dbReference type="SAM" id="Phobius"/>
    </source>
</evidence>
<dbReference type="PANTHER" id="PTHR48007:SF29">
    <property type="entry name" value="POLLEN RECEPTOR-LIKE KINASE 3"/>
    <property type="match status" value="1"/>
</dbReference>
<gene>
    <name evidence="13" type="ORF">Cgig2_006967</name>
</gene>
<comment type="caution">
    <text evidence="13">The sequence shown here is derived from an EMBL/GenBank/DDBJ whole genome shotgun (WGS) entry which is preliminary data.</text>
</comment>
<evidence type="ECO:0000313" key="13">
    <source>
        <dbReference type="EMBL" id="KAJ8441138.1"/>
    </source>
</evidence>
<keyword evidence="9" id="KW-0067">ATP-binding</keyword>
<dbReference type="AlphaFoldDB" id="A0A9Q1KE22"/>
<dbReference type="SUPFAM" id="SSF52058">
    <property type="entry name" value="L domain-like"/>
    <property type="match status" value="1"/>
</dbReference>
<dbReference type="Pfam" id="PF08263">
    <property type="entry name" value="LRRNT_2"/>
    <property type="match status" value="1"/>
</dbReference>
<keyword evidence="8" id="KW-0325">Glycoprotein</keyword>
<dbReference type="GO" id="GO:0005524">
    <property type="term" value="F:ATP binding"/>
    <property type="evidence" value="ECO:0007669"/>
    <property type="project" value="UniProtKB-UniRule"/>
</dbReference>
<dbReference type="InterPro" id="IPR013210">
    <property type="entry name" value="LRR_N_plant-typ"/>
</dbReference>
<keyword evidence="9" id="KW-0547">Nucleotide-binding</keyword>
<dbReference type="PROSITE" id="PS00107">
    <property type="entry name" value="PROTEIN_KINASE_ATP"/>
    <property type="match status" value="1"/>
</dbReference>
<feature type="domain" description="Protein kinase" evidence="12">
    <location>
        <begin position="388"/>
        <end position="662"/>
    </location>
</feature>
<dbReference type="PROSITE" id="PS51257">
    <property type="entry name" value="PROKAR_LIPOPROTEIN"/>
    <property type="match status" value="1"/>
</dbReference>
<dbReference type="Pfam" id="PF00560">
    <property type="entry name" value="LRR_1"/>
    <property type="match status" value="1"/>
</dbReference>
<evidence type="ECO:0000256" key="7">
    <source>
        <dbReference type="ARBA" id="ARBA00023136"/>
    </source>
</evidence>
<evidence type="ECO:0000256" key="4">
    <source>
        <dbReference type="ARBA" id="ARBA00022692"/>
    </source>
</evidence>